<accession>A0A0E9WUB6</accession>
<name>A0A0E9WUB6_ANGAN</name>
<reference evidence="1" key="2">
    <citation type="journal article" date="2015" name="Fish Shellfish Immunol.">
        <title>Early steps in the European eel (Anguilla anguilla)-Vibrio vulnificus interaction in the gills: Role of the RtxA13 toxin.</title>
        <authorList>
            <person name="Callol A."/>
            <person name="Pajuelo D."/>
            <person name="Ebbesson L."/>
            <person name="Teles M."/>
            <person name="MacKenzie S."/>
            <person name="Amaro C."/>
        </authorList>
    </citation>
    <scope>NUCLEOTIDE SEQUENCE</scope>
</reference>
<dbReference type="AlphaFoldDB" id="A0A0E9WUB6"/>
<sequence>MGNGSLIITYGCGCVCIFSPCGVELYYISVPCPQRGWAKLGWWFCVSSAIDLRREKNNFSPHCSCVETCSNLLLILGL</sequence>
<proteinExistence type="predicted"/>
<organism evidence="1">
    <name type="scientific">Anguilla anguilla</name>
    <name type="common">European freshwater eel</name>
    <name type="synonym">Muraena anguilla</name>
    <dbReference type="NCBI Taxonomy" id="7936"/>
    <lineage>
        <taxon>Eukaryota</taxon>
        <taxon>Metazoa</taxon>
        <taxon>Chordata</taxon>
        <taxon>Craniata</taxon>
        <taxon>Vertebrata</taxon>
        <taxon>Euteleostomi</taxon>
        <taxon>Actinopterygii</taxon>
        <taxon>Neopterygii</taxon>
        <taxon>Teleostei</taxon>
        <taxon>Anguilliformes</taxon>
        <taxon>Anguillidae</taxon>
        <taxon>Anguilla</taxon>
    </lineage>
</organism>
<dbReference type="EMBL" id="GBXM01014578">
    <property type="protein sequence ID" value="JAH93999.1"/>
    <property type="molecule type" value="Transcribed_RNA"/>
</dbReference>
<evidence type="ECO:0000313" key="1">
    <source>
        <dbReference type="EMBL" id="JAH93999.1"/>
    </source>
</evidence>
<reference evidence="1" key="1">
    <citation type="submission" date="2014-11" db="EMBL/GenBank/DDBJ databases">
        <authorList>
            <person name="Amaro Gonzalez C."/>
        </authorList>
    </citation>
    <scope>NUCLEOTIDE SEQUENCE</scope>
</reference>
<protein>
    <submittedName>
        <fullName evidence="1">Uncharacterized protein</fullName>
    </submittedName>
</protein>